<protein>
    <recommendedName>
        <fullName evidence="3">Transposase</fullName>
    </recommendedName>
</protein>
<accession>A0AAU9D2Z7</accession>
<keyword evidence="2" id="KW-1185">Reference proteome</keyword>
<gene>
    <name evidence="1" type="ORF">KIMC2_14380</name>
</gene>
<evidence type="ECO:0000313" key="1">
    <source>
        <dbReference type="EMBL" id="BDR56876.1"/>
    </source>
</evidence>
<organism evidence="1 2">
    <name type="scientific">Xylocopilactobacillus apis</name>
    <dbReference type="NCBI Taxonomy" id="2932183"/>
    <lineage>
        <taxon>Bacteria</taxon>
        <taxon>Bacillati</taxon>
        <taxon>Bacillota</taxon>
        <taxon>Bacilli</taxon>
        <taxon>Lactobacillales</taxon>
        <taxon>Lactobacillaceae</taxon>
        <taxon>Xylocopilactobacillus</taxon>
    </lineage>
</organism>
<dbReference type="Proteomes" id="UP001321804">
    <property type="component" value="Chromosome"/>
</dbReference>
<evidence type="ECO:0008006" key="3">
    <source>
        <dbReference type="Google" id="ProtNLM"/>
    </source>
</evidence>
<dbReference type="AlphaFoldDB" id="A0AAU9D2Z7"/>
<dbReference type="RefSeq" id="WP_317695442.1">
    <property type="nucleotide sequence ID" value="NZ_AP026801.1"/>
</dbReference>
<dbReference type="KEGG" id="xak:KIMC2_14380"/>
<dbReference type="EMBL" id="AP026801">
    <property type="protein sequence ID" value="BDR56876.1"/>
    <property type="molecule type" value="Genomic_DNA"/>
</dbReference>
<reference evidence="1 2" key="1">
    <citation type="journal article" date="2023" name="Microbiol. Spectr.">
        <title>Symbiosis of Carpenter Bees with Uncharacterized Lactic Acid Bacteria Showing NAD Auxotrophy.</title>
        <authorList>
            <person name="Kawasaki S."/>
            <person name="Ozawa K."/>
            <person name="Mori T."/>
            <person name="Yamamoto A."/>
            <person name="Ito M."/>
            <person name="Ohkuma M."/>
            <person name="Sakamoto M."/>
            <person name="Matsutani M."/>
        </authorList>
    </citation>
    <scope>NUCLEOTIDE SEQUENCE [LARGE SCALE GENOMIC DNA]</scope>
    <source>
        <strain evidence="1 2">KimC2</strain>
    </source>
</reference>
<sequence>MIEDLEYTKQQAFIQLHILPEDFDEINYIDFNRMMEAKPREKRPKDIMDFQ</sequence>
<proteinExistence type="predicted"/>
<name>A0AAU9D2Z7_9LACO</name>
<evidence type="ECO:0000313" key="2">
    <source>
        <dbReference type="Proteomes" id="UP001321804"/>
    </source>
</evidence>